<comment type="caution">
    <text evidence="3">The sequence shown here is derived from an EMBL/GenBank/DDBJ whole genome shotgun (WGS) entry which is preliminary data.</text>
</comment>
<feature type="transmembrane region" description="Helical" evidence="2">
    <location>
        <begin position="16"/>
        <end position="36"/>
    </location>
</feature>
<sequence length="210" mass="23969">MGDEQQEYRCLEFNDIITMYAASFLLAILIIAWPCLRTIGQLCHLDNQVKKGPKALRRAIRALERTNLYANHFQLDPSISKPYPNHYTSQIEFDHSASISQSSRRLESKIPKSSSSSRIKVRNRSPKQMSESNNSTTTSKAKTNSNKIKRSKQVHSNKQKIVKSKKSPKKTPKPKKKIISAKKNKNVKLNSRFSDTESIFSMNQDSSKIL</sequence>
<feature type="compositionally biased region" description="Polar residues" evidence="1">
    <location>
        <begin position="189"/>
        <end position="210"/>
    </location>
</feature>
<evidence type="ECO:0000313" key="3">
    <source>
        <dbReference type="EMBL" id="KAJ6223303.1"/>
    </source>
</evidence>
<feature type="compositionally biased region" description="Low complexity" evidence="1">
    <location>
        <begin position="132"/>
        <end position="146"/>
    </location>
</feature>
<proteinExistence type="predicted"/>
<evidence type="ECO:0000256" key="2">
    <source>
        <dbReference type="SAM" id="Phobius"/>
    </source>
</evidence>
<evidence type="ECO:0000256" key="1">
    <source>
        <dbReference type="SAM" id="MobiDB-lite"/>
    </source>
</evidence>
<reference evidence="3" key="1">
    <citation type="submission" date="2022-12" db="EMBL/GenBank/DDBJ databases">
        <title>Genome assemblies of Blomia tropicalis.</title>
        <authorList>
            <person name="Cui Y."/>
        </authorList>
    </citation>
    <scope>NUCLEOTIDE SEQUENCE</scope>
    <source>
        <tissue evidence="3">Adult mites</tissue>
    </source>
</reference>
<accession>A0A9Q0MDU1</accession>
<organism evidence="3 4">
    <name type="scientific">Blomia tropicalis</name>
    <name type="common">Mite</name>
    <dbReference type="NCBI Taxonomy" id="40697"/>
    <lineage>
        <taxon>Eukaryota</taxon>
        <taxon>Metazoa</taxon>
        <taxon>Ecdysozoa</taxon>
        <taxon>Arthropoda</taxon>
        <taxon>Chelicerata</taxon>
        <taxon>Arachnida</taxon>
        <taxon>Acari</taxon>
        <taxon>Acariformes</taxon>
        <taxon>Sarcoptiformes</taxon>
        <taxon>Astigmata</taxon>
        <taxon>Glycyphagoidea</taxon>
        <taxon>Echimyopodidae</taxon>
        <taxon>Blomia</taxon>
    </lineage>
</organism>
<evidence type="ECO:0000313" key="4">
    <source>
        <dbReference type="Proteomes" id="UP001142055"/>
    </source>
</evidence>
<keyword evidence="2" id="KW-0812">Transmembrane</keyword>
<keyword evidence="4" id="KW-1185">Reference proteome</keyword>
<feature type="compositionally biased region" description="Basic residues" evidence="1">
    <location>
        <begin position="147"/>
        <end position="186"/>
    </location>
</feature>
<keyword evidence="2" id="KW-1133">Transmembrane helix</keyword>
<protein>
    <submittedName>
        <fullName evidence="3">Uncharacterized protein</fullName>
    </submittedName>
</protein>
<keyword evidence="2" id="KW-0472">Membrane</keyword>
<dbReference type="EMBL" id="JAPWDV010000001">
    <property type="protein sequence ID" value="KAJ6223303.1"/>
    <property type="molecule type" value="Genomic_DNA"/>
</dbReference>
<name>A0A9Q0MDU1_BLOTA</name>
<dbReference type="Proteomes" id="UP001142055">
    <property type="component" value="Chromosome 1"/>
</dbReference>
<feature type="region of interest" description="Disordered" evidence="1">
    <location>
        <begin position="98"/>
        <end position="210"/>
    </location>
</feature>
<gene>
    <name evidence="3" type="ORF">RDWZM_001848</name>
</gene>
<dbReference type="AlphaFoldDB" id="A0A9Q0MDU1"/>